<dbReference type="SUPFAM" id="SSF49299">
    <property type="entry name" value="PKD domain"/>
    <property type="match status" value="2"/>
</dbReference>
<dbReference type="SMART" id="SM00089">
    <property type="entry name" value="PKD"/>
    <property type="match status" value="2"/>
</dbReference>
<dbReference type="Pfam" id="PF13229">
    <property type="entry name" value="Beta_helix"/>
    <property type="match status" value="1"/>
</dbReference>
<feature type="domain" description="PKD" evidence="2">
    <location>
        <begin position="515"/>
        <end position="582"/>
    </location>
</feature>
<comment type="caution">
    <text evidence="3">The sequence shown here is derived from an EMBL/GenBank/DDBJ whole genome shotgun (WGS) entry which is preliminary data.</text>
</comment>
<evidence type="ECO:0000313" key="4">
    <source>
        <dbReference type="Proteomes" id="UP000318416"/>
    </source>
</evidence>
<proteinExistence type="predicted"/>
<name>A0A561ES62_9ACTN</name>
<organism evidence="3 4">
    <name type="scientific">Kitasatospora atroaurantiaca</name>
    <dbReference type="NCBI Taxonomy" id="285545"/>
    <lineage>
        <taxon>Bacteria</taxon>
        <taxon>Bacillati</taxon>
        <taxon>Actinomycetota</taxon>
        <taxon>Actinomycetes</taxon>
        <taxon>Kitasatosporales</taxon>
        <taxon>Streptomycetaceae</taxon>
        <taxon>Kitasatospora</taxon>
    </lineage>
</organism>
<dbReference type="AlphaFoldDB" id="A0A561ES62"/>
<evidence type="ECO:0000313" key="3">
    <source>
        <dbReference type="EMBL" id="TWE18452.1"/>
    </source>
</evidence>
<dbReference type="GO" id="GO:0005975">
    <property type="term" value="P:carbohydrate metabolic process"/>
    <property type="evidence" value="ECO:0007669"/>
    <property type="project" value="UniProtKB-ARBA"/>
</dbReference>
<dbReference type="RefSeq" id="WP_170290620.1">
    <property type="nucleotide sequence ID" value="NZ_BAAABR010000006.1"/>
</dbReference>
<dbReference type="Gene3D" id="2.160.20.10">
    <property type="entry name" value="Single-stranded right-handed beta-helix, Pectin lyase-like"/>
    <property type="match status" value="1"/>
</dbReference>
<sequence length="948" mass="97113">MRLRHFAGLATATTVVLGAVLPLPTASAAEGDTLYVNPNLPCSTGGGGTAEHPYCRIQDAVDAAKPGQTVYVARWTQAYPEAVQVRSSGTTDKPITITTGAWTEQSDETTAQIEAGSAPAFSFRNGVHDVIVRNFGIGLGGQTARVVDSPRITIDHVAQFFSPSSYQRGAVEVSGGSDDFRLTRSAINSAEAAVLVEGSSRAVISTNDISSAKVAVATDNAPYTAVTNNTLQQECHTVVRLTGDAVGSQIHNNVITTTGTTGEGCTDPLITIEQGNGAEYVATNLTHNLLHSAGGAVPYLWGDKTFETPEKLAEFIAPFLSPEQGPPSGTADLLGDPQLAEDGYSYDGLGTTSPAIDSADAKAIGTLDTDLNGHPIVDDPQVADAASGSGHRDRGAFELQSLGLLAPAVNGGPGPYPLKVTVTAKPARQNWPTKVSYSVDFGDGTAPVASATPSAEHVYQKSGKFTVTLTQTDQDGHAYSFQGNRLAVVNEPGLPSVAFTATPCTTSRSTDCLKPLSYVIDTTGSTSPWPITDYAVDYGDGSPVSHTPAVPHVYRAAGDYTVKVTATDAGGQTGTLTKTVGIGYRPSLFSGYSPTRVADTRTGSHPAKIGPGGKLTLKVGNGGVPAGAAASAVVLNVTAVAPTGGGFLAVAPGGTDRPTSSNINYTAGGIVPNLVTVPVGSDGTVNVWNGHTGASVDVVVDSLGEYNPEYGHQYSPLAPARLMDTRYGIGVPKGKISSACATKLQIRGKAGVPAGASSAVLNVTVTEPDRDGFLTVGHTMSSSNLNFRAGQTVANQVTAPIDADGTVTICNTGGAIHVVADVFGYYAADGGSLFTPVPPKRLTDTRSDGTGAIAGGAFHAVASGAPAGATGAVLNVTSAGSDRGGYLTVWADGRQRPGTSSVNFAAGQIVPNHVTTPLGANGQFDVYNFQGTTDVIADLFGYFTKPQP</sequence>
<protein>
    <submittedName>
        <fullName evidence="3">PKD repeat protein</fullName>
    </submittedName>
</protein>
<gene>
    <name evidence="3" type="ORF">FB465_3527</name>
</gene>
<dbReference type="Pfam" id="PF18911">
    <property type="entry name" value="PKD_4"/>
    <property type="match status" value="2"/>
</dbReference>
<dbReference type="InterPro" id="IPR022409">
    <property type="entry name" value="PKD/Chitinase_dom"/>
</dbReference>
<dbReference type="EMBL" id="VIVR01000001">
    <property type="protein sequence ID" value="TWE18452.1"/>
    <property type="molecule type" value="Genomic_DNA"/>
</dbReference>
<dbReference type="InterPro" id="IPR012334">
    <property type="entry name" value="Pectin_lyas_fold"/>
</dbReference>
<dbReference type="Gene3D" id="2.60.40.10">
    <property type="entry name" value="Immunoglobulins"/>
    <property type="match status" value="2"/>
</dbReference>
<feature type="signal peptide" evidence="1">
    <location>
        <begin position="1"/>
        <end position="28"/>
    </location>
</feature>
<keyword evidence="4" id="KW-1185">Reference proteome</keyword>
<dbReference type="Proteomes" id="UP000318416">
    <property type="component" value="Unassembled WGS sequence"/>
</dbReference>
<dbReference type="SUPFAM" id="SSF51126">
    <property type="entry name" value="Pectin lyase-like"/>
    <property type="match status" value="1"/>
</dbReference>
<evidence type="ECO:0000256" key="1">
    <source>
        <dbReference type="SAM" id="SignalP"/>
    </source>
</evidence>
<reference evidence="3 4" key="1">
    <citation type="submission" date="2019-06" db="EMBL/GenBank/DDBJ databases">
        <title>Sequencing the genomes of 1000 actinobacteria strains.</title>
        <authorList>
            <person name="Klenk H.-P."/>
        </authorList>
    </citation>
    <scope>NUCLEOTIDE SEQUENCE [LARGE SCALE GENOMIC DNA]</scope>
    <source>
        <strain evidence="3 4">DSM 41649</strain>
    </source>
</reference>
<accession>A0A561ES62</accession>
<keyword evidence="1" id="KW-0732">Signal</keyword>
<dbReference type="InterPro" id="IPR000601">
    <property type="entry name" value="PKD_dom"/>
</dbReference>
<dbReference type="CDD" id="cd00146">
    <property type="entry name" value="PKD"/>
    <property type="match status" value="2"/>
</dbReference>
<feature type="domain" description="PKD" evidence="2">
    <location>
        <begin position="432"/>
        <end position="478"/>
    </location>
</feature>
<dbReference type="InterPro" id="IPR039448">
    <property type="entry name" value="Beta_helix"/>
</dbReference>
<feature type="chain" id="PRO_5022143140" evidence="1">
    <location>
        <begin position="29"/>
        <end position="948"/>
    </location>
</feature>
<dbReference type="PROSITE" id="PS50093">
    <property type="entry name" value="PKD"/>
    <property type="match status" value="2"/>
</dbReference>
<dbReference type="InterPro" id="IPR011050">
    <property type="entry name" value="Pectin_lyase_fold/virulence"/>
</dbReference>
<evidence type="ECO:0000259" key="2">
    <source>
        <dbReference type="PROSITE" id="PS50093"/>
    </source>
</evidence>
<dbReference type="InterPro" id="IPR013783">
    <property type="entry name" value="Ig-like_fold"/>
</dbReference>
<dbReference type="InterPro" id="IPR035986">
    <property type="entry name" value="PKD_dom_sf"/>
</dbReference>